<dbReference type="AlphaFoldDB" id="A0A4C1XZG0"/>
<accession>A0A4C1XZG0</accession>
<evidence type="ECO:0000256" key="1">
    <source>
        <dbReference type="SAM" id="MobiDB-lite"/>
    </source>
</evidence>
<organism evidence="2 3">
    <name type="scientific">Eumeta variegata</name>
    <name type="common">Bagworm moth</name>
    <name type="synonym">Eumeta japonica</name>
    <dbReference type="NCBI Taxonomy" id="151549"/>
    <lineage>
        <taxon>Eukaryota</taxon>
        <taxon>Metazoa</taxon>
        <taxon>Ecdysozoa</taxon>
        <taxon>Arthropoda</taxon>
        <taxon>Hexapoda</taxon>
        <taxon>Insecta</taxon>
        <taxon>Pterygota</taxon>
        <taxon>Neoptera</taxon>
        <taxon>Endopterygota</taxon>
        <taxon>Lepidoptera</taxon>
        <taxon>Glossata</taxon>
        <taxon>Ditrysia</taxon>
        <taxon>Tineoidea</taxon>
        <taxon>Psychidae</taxon>
        <taxon>Oiketicinae</taxon>
        <taxon>Eumeta</taxon>
    </lineage>
</organism>
<feature type="region of interest" description="Disordered" evidence="1">
    <location>
        <begin position="1"/>
        <end position="21"/>
    </location>
</feature>
<gene>
    <name evidence="2" type="ORF">EVAR_25348_1</name>
</gene>
<dbReference type="EMBL" id="BGZK01000997">
    <property type="protein sequence ID" value="GBP67952.1"/>
    <property type="molecule type" value="Genomic_DNA"/>
</dbReference>
<sequence length="81" mass="8618">MTHISKSQVVPVARSPHHRSAAKKFGNALVTAMELRVCTSNGDHPLSGGSYEAYPPNDRVEPAVDAHGTTALKLQPTEAVL</sequence>
<protein>
    <submittedName>
        <fullName evidence="2">Uncharacterized protein</fullName>
    </submittedName>
</protein>
<evidence type="ECO:0000313" key="2">
    <source>
        <dbReference type="EMBL" id="GBP67952.1"/>
    </source>
</evidence>
<keyword evidence="3" id="KW-1185">Reference proteome</keyword>
<proteinExistence type="predicted"/>
<name>A0A4C1XZG0_EUMVA</name>
<evidence type="ECO:0000313" key="3">
    <source>
        <dbReference type="Proteomes" id="UP000299102"/>
    </source>
</evidence>
<dbReference type="Proteomes" id="UP000299102">
    <property type="component" value="Unassembled WGS sequence"/>
</dbReference>
<reference evidence="2 3" key="1">
    <citation type="journal article" date="2019" name="Commun. Biol.">
        <title>The bagworm genome reveals a unique fibroin gene that provides high tensile strength.</title>
        <authorList>
            <person name="Kono N."/>
            <person name="Nakamura H."/>
            <person name="Ohtoshi R."/>
            <person name="Tomita M."/>
            <person name="Numata K."/>
            <person name="Arakawa K."/>
        </authorList>
    </citation>
    <scope>NUCLEOTIDE SEQUENCE [LARGE SCALE GENOMIC DNA]</scope>
</reference>
<comment type="caution">
    <text evidence="2">The sequence shown here is derived from an EMBL/GenBank/DDBJ whole genome shotgun (WGS) entry which is preliminary data.</text>
</comment>